<feature type="transmembrane region" description="Helical" evidence="8">
    <location>
        <begin position="93"/>
        <end position="112"/>
    </location>
</feature>
<dbReference type="InterPro" id="IPR038731">
    <property type="entry name" value="RgtA/B/C-like"/>
</dbReference>
<feature type="transmembrane region" description="Helical" evidence="8">
    <location>
        <begin position="313"/>
        <end position="333"/>
    </location>
</feature>
<evidence type="ECO:0000256" key="5">
    <source>
        <dbReference type="ARBA" id="ARBA00022692"/>
    </source>
</evidence>
<evidence type="ECO:0000259" key="9">
    <source>
        <dbReference type="Pfam" id="PF13231"/>
    </source>
</evidence>
<comment type="subcellular location">
    <subcellularLocation>
        <location evidence="1">Cell membrane</location>
        <topology evidence="1">Multi-pass membrane protein</topology>
    </subcellularLocation>
</comment>
<feature type="transmembrane region" description="Helical" evidence="8">
    <location>
        <begin position="69"/>
        <end position="87"/>
    </location>
</feature>
<keyword evidence="3" id="KW-0328">Glycosyltransferase</keyword>
<evidence type="ECO:0000256" key="1">
    <source>
        <dbReference type="ARBA" id="ARBA00004651"/>
    </source>
</evidence>
<evidence type="ECO:0000256" key="8">
    <source>
        <dbReference type="SAM" id="Phobius"/>
    </source>
</evidence>
<evidence type="ECO:0000256" key="7">
    <source>
        <dbReference type="ARBA" id="ARBA00023136"/>
    </source>
</evidence>
<evidence type="ECO:0000256" key="6">
    <source>
        <dbReference type="ARBA" id="ARBA00022989"/>
    </source>
</evidence>
<dbReference type="Pfam" id="PF13231">
    <property type="entry name" value="PMT_2"/>
    <property type="match status" value="1"/>
</dbReference>
<evidence type="ECO:0000256" key="3">
    <source>
        <dbReference type="ARBA" id="ARBA00022676"/>
    </source>
</evidence>
<evidence type="ECO:0000256" key="4">
    <source>
        <dbReference type="ARBA" id="ARBA00022679"/>
    </source>
</evidence>
<evidence type="ECO:0000256" key="2">
    <source>
        <dbReference type="ARBA" id="ARBA00022475"/>
    </source>
</evidence>
<dbReference type="Proteomes" id="UP000612680">
    <property type="component" value="Chromosome"/>
</dbReference>
<feature type="domain" description="Glycosyltransferase RgtA/B/C/D-like" evidence="9">
    <location>
        <begin position="50"/>
        <end position="207"/>
    </location>
</feature>
<keyword evidence="6 8" id="KW-1133">Transmembrane helix</keyword>
<gene>
    <name evidence="10" type="ORF">HWI92_06740</name>
</gene>
<evidence type="ECO:0000313" key="11">
    <source>
        <dbReference type="Proteomes" id="UP000612680"/>
    </source>
</evidence>
<organism evidence="10 11">
    <name type="scientific">Dyadobacter sandarakinus</name>
    <dbReference type="NCBI Taxonomy" id="2747268"/>
    <lineage>
        <taxon>Bacteria</taxon>
        <taxon>Pseudomonadati</taxon>
        <taxon>Bacteroidota</taxon>
        <taxon>Cytophagia</taxon>
        <taxon>Cytophagales</taxon>
        <taxon>Spirosomataceae</taxon>
        <taxon>Dyadobacter</taxon>
    </lineage>
</organism>
<keyword evidence="2" id="KW-1003">Cell membrane</keyword>
<evidence type="ECO:0000313" key="10">
    <source>
        <dbReference type="EMBL" id="QRR00626.1"/>
    </source>
</evidence>
<protein>
    <submittedName>
        <fullName evidence="10">Glycosyltransferase family 39 protein</fullName>
    </submittedName>
</protein>
<dbReference type="InterPro" id="IPR050297">
    <property type="entry name" value="LipidA_mod_glycosyltrf_83"/>
</dbReference>
<feature type="transmembrane region" description="Helical" evidence="8">
    <location>
        <begin position="43"/>
        <end position="62"/>
    </location>
</feature>
<keyword evidence="7 8" id="KW-0472">Membrane</keyword>
<feature type="transmembrane region" description="Helical" evidence="8">
    <location>
        <begin position="147"/>
        <end position="178"/>
    </location>
</feature>
<feature type="transmembrane region" description="Helical" evidence="8">
    <location>
        <begin position="190"/>
        <end position="210"/>
    </location>
</feature>
<accession>A0ABX7I3G3</accession>
<dbReference type="RefSeq" id="WP_204661853.1">
    <property type="nucleotide sequence ID" value="NZ_CP056775.1"/>
</dbReference>
<keyword evidence="11" id="KW-1185">Reference proteome</keyword>
<keyword evidence="5 8" id="KW-0812">Transmembrane</keyword>
<dbReference type="PANTHER" id="PTHR33908:SF11">
    <property type="entry name" value="MEMBRANE PROTEIN"/>
    <property type="match status" value="1"/>
</dbReference>
<proteinExistence type="predicted"/>
<feature type="transmembrane region" description="Helical" evidence="8">
    <location>
        <begin position="240"/>
        <end position="258"/>
    </location>
</feature>
<feature type="transmembrane region" description="Helical" evidence="8">
    <location>
        <begin position="124"/>
        <end position="141"/>
    </location>
</feature>
<dbReference type="PANTHER" id="PTHR33908">
    <property type="entry name" value="MANNOSYLTRANSFERASE YKCB-RELATED"/>
    <property type="match status" value="1"/>
</dbReference>
<keyword evidence="4" id="KW-0808">Transferase</keyword>
<name>A0ABX7I3G3_9BACT</name>
<dbReference type="EMBL" id="CP056775">
    <property type="protein sequence ID" value="QRR00626.1"/>
    <property type="molecule type" value="Genomic_DNA"/>
</dbReference>
<reference evidence="10 11" key="1">
    <citation type="submission" date="2020-06" db="EMBL/GenBank/DDBJ databases">
        <title>Dyadobacter sandarakinus sp. nov., isolated from the soil of the Arctic Yellow River Station.</title>
        <authorList>
            <person name="Zhang Y."/>
            <person name="Peng F."/>
        </authorList>
    </citation>
    <scope>NUCLEOTIDE SEQUENCE [LARGE SCALE GENOMIC DNA]</scope>
    <source>
        <strain evidence="10 11">Q3-56</strain>
    </source>
</reference>
<feature type="transmembrane region" description="Helical" evidence="8">
    <location>
        <begin position="289"/>
        <end position="306"/>
    </location>
</feature>
<sequence>MNRNTAILLGFVVLKLALQYFLISPEYDLHRDEYLHLDQGRHLAWGYLSVPPFTSWVSWVIHLLGGGVFWVRLVPALFGVLTILTVWKTVEALGGDLFARILAATCVLFSVLLRLNQLYQPNSADVLGWTLLYFTLIRYTATLRPGWIYAAGVVFAFSFLNKYNIAFLAVGLVPAWVLTAQRKIFLDKHLYLAALLALVLVLPNLVWQYANHFPVFHHMKELAATQLVNVSRADFLKEQLIYFSGSWVVIAAALYALLTYKPFASWRFLFFSIFITLAVFLFLRAKGYYAIGLYPIYIAFGSVFLSNRVKGRWAAIIRPALVILPVLLFIPLYRIAFPNKRPQAFIDEPERYRKVGMLRWEDGREHPLPQDFADMLGWKELAAKVDKAYAASPDPAATLVLCDNYGQAGAINFYTRRHVQAVSFNADYVFWFDLKTKYRHLIRVKTWPENKLEMAETGPFFQQGFATGAVTNRYAREQGTTVFLFLNAKTDINARIRKEVAEARERYRE</sequence>
<feature type="transmembrane region" description="Helical" evidence="8">
    <location>
        <begin position="265"/>
        <end position="283"/>
    </location>
</feature>